<comment type="subcellular location">
    <subcellularLocation>
        <location evidence="1">Endomembrane system</location>
        <topology evidence="1">Multi-pass membrane protein</topology>
    </subcellularLocation>
</comment>
<keyword evidence="8 12" id="KW-1133">Transmembrane helix</keyword>
<organism evidence="14 15">
    <name type="scientific">Ramlibacter algicola</name>
    <dbReference type="NCBI Taxonomy" id="2795217"/>
    <lineage>
        <taxon>Bacteria</taxon>
        <taxon>Pseudomonadati</taxon>
        <taxon>Pseudomonadota</taxon>
        <taxon>Betaproteobacteria</taxon>
        <taxon>Burkholderiales</taxon>
        <taxon>Comamonadaceae</taxon>
        <taxon>Ramlibacter</taxon>
    </lineage>
</organism>
<name>A0A934PY74_9BURK</name>
<keyword evidence="7" id="KW-0630">Potassium</keyword>
<comment type="similarity">
    <text evidence="2">Belongs to the monovalent cation:proton antiporter 2 (CPA2) transporter (TC 2.A.37) family.</text>
</comment>
<gene>
    <name evidence="14" type="primary">kefC</name>
    <name evidence="14" type="ORF">I8E28_04135</name>
</gene>
<evidence type="ECO:0000256" key="11">
    <source>
        <dbReference type="SAM" id="MobiDB-lite"/>
    </source>
</evidence>
<feature type="transmembrane region" description="Helical" evidence="12">
    <location>
        <begin position="88"/>
        <end position="110"/>
    </location>
</feature>
<keyword evidence="5" id="KW-0633">Potassium transport</keyword>
<dbReference type="SUPFAM" id="SSF51735">
    <property type="entry name" value="NAD(P)-binding Rossmann-fold domains"/>
    <property type="match status" value="1"/>
</dbReference>
<dbReference type="Pfam" id="PF00999">
    <property type="entry name" value="Na_H_Exchanger"/>
    <property type="match status" value="1"/>
</dbReference>
<feature type="transmembrane region" description="Helical" evidence="12">
    <location>
        <begin position="296"/>
        <end position="315"/>
    </location>
</feature>
<evidence type="ECO:0000256" key="12">
    <source>
        <dbReference type="SAM" id="Phobius"/>
    </source>
</evidence>
<dbReference type="GO" id="GO:0008324">
    <property type="term" value="F:monoatomic cation transmembrane transporter activity"/>
    <property type="evidence" value="ECO:0007669"/>
    <property type="project" value="InterPro"/>
</dbReference>
<dbReference type="GO" id="GO:1902600">
    <property type="term" value="P:proton transmembrane transport"/>
    <property type="evidence" value="ECO:0007669"/>
    <property type="project" value="InterPro"/>
</dbReference>
<evidence type="ECO:0000256" key="6">
    <source>
        <dbReference type="ARBA" id="ARBA00022692"/>
    </source>
</evidence>
<dbReference type="AlphaFoldDB" id="A0A934PY74"/>
<keyword evidence="6 12" id="KW-0812">Transmembrane</keyword>
<dbReference type="NCBIfam" id="TIGR00932">
    <property type="entry name" value="2a37"/>
    <property type="match status" value="1"/>
</dbReference>
<dbReference type="InterPro" id="IPR006153">
    <property type="entry name" value="Cation/H_exchanger_TM"/>
</dbReference>
<dbReference type="InterPro" id="IPR036291">
    <property type="entry name" value="NAD(P)-bd_dom_sf"/>
</dbReference>
<keyword evidence="9" id="KW-0406">Ion transport</keyword>
<dbReference type="InterPro" id="IPR003148">
    <property type="entry name" value="RCK_N"/>
</dbReference>
<keyword evidence="4" id="KW-0050">Antiport</keyword>
<evidence type="ECO:0000259" key="13">
    <source>
        <dbReference type="PROSITE" id="PS51201"/>
    </source>
</evidence>
<feature type="transmembrane region" description="Helical" evidence="12">
    <location>
        <begin position="149"/>
        <end position="170"/>
    </location>
</feature>
<evidence type="ECO:0000256" key="10">
    <source>
        <dbReference type="ARBA" id="ARBA00023136"/>
    </source>
</evidence>
<feature type="transmembrane region" description="Helical" evidence="12">
    <location>
        <begin position="358"/>
        <end position="378"/>
    </location>
</feature>
<evidence type="ECO:0000256" key="1">
    <source>
        <dbReference type="ARBA" id="ARBA00004127"/>
    </source>
</evidence>
<dbReference type="PANTHER" id="PTHR46157">
    <property type="entry name" value="K(+) EFFLUX ANTIPORTER 3, CHLOROPLASTIC"/>
    <property type="match status" value="1"/>
</dbReference>
<sequence>MEHAPAWLSNSLIYLGAAVLAVPIARALGLGAILGYLAAGIAIGPWGLRLVGNVQDVLHFAEFGVVLMLFLVGLELEPRRLWTMRGSIFGWGAMQYLGSATLLAAIAIALGMDWRLALAAGLALGDSSTATALRALGDRNLLPTTSGQTSLSVLLLQDVAAIPVLALLPLLAATGTAEGSGWIGAAKAVGVVAAIILGGRLLLRPTLRWIAKSDSPEIFTAAALLLVVATAALMQLVGLSMALGAFLAGVLLAESEYRRELETDLEPFKGLLLGLFFIAIGMSIDFAVVLEQPLRIAAIVAGFLATKALVLWVMARLIPVPKGERPLFIVLLAQGGEVGFVVLQAASGARLVDPQTASVLVAAITLSMLLTPLLLLVADRWTARNGRANKRELDELDQPQHAPVIIAGFGRYGQIIGRLMDANGIASTVLDHDADMIEAARAFGYEVFYGDATRLDLLRMAGARDAKVLVVAVDDPKQSLKIVDLARENFPHLQLVVRARDVTHWNELRDRGVMHVEREVFESSVRSGRTVLEMLGEAPHEARRLAMRFRRANLELFERMYPHHKDRSKMIAVVKQGRRQFEEQMASERADMQRRRATGVDRKPGWDDERRSS</sequence>
<dbReference type="NCBIfam" id="NF002924">
    <property type="entry name" value="PRK03562.1"/>
    <property type="match status" value="1"/>
</dbReference>
<keyword evidence="3" id="KW-0813">Transport</keyword>
<dbReference type="Gene3D" id="3.40.50.720">
    <property type="entry name" value="NAD(P)-binding Rossmann-like Domain"/>
    <property type="match status" value="1"/>
</dbReference>
<evidence type="ECO:0000256" key="4">
    <source>
        <dbReference type="ARBA" id="ARBA00022449"/>
    </source>
</evidence>
<feature type="transmembrane region" description="Helical" evidence="12">
    <location>
        <begin position="270"/>
        <end position="290"/>
    </location>
</feature>
<feature type="transmembrane region" description="Helical" evidence="12">
    <location>
        <begin position="182"/>
        <end position="203"/>
    </location>
</feature>
<dbReference type="GO" id="GO:0005886">
    <property type="term" value="C:plasma membrane"/>
    <property type="evidence" value="ECO:0007669"/>
    <property type="project" value="TreeGrafter"/>
</dbReference>
<dbReference type="InterPro" id="IPR038770">
    <property type="entry name" value="Na+/solute_symporter_sf"/>
</dbReference>
<dbReference type="PROSITE" id="PS51201">
    <property type="entry name" value="RCK_N"/>
    <property type="match status" value="1"/>
</dbReference>
<dbReference type="GO" id="GO:0006813">
    <property type="term" value="P:potassium ion transport"/>
    <property type="evidence" value="ECO:0007669"/>
    <property type="project" value="UniProtKB-KW"/>
</dbReference>
<evidence type="ECO:0000256" key="3">
    <source>
        <dbReference type="ARBA" id="ARBA00022448"/>
    </source>
</evidence>
<keyword evidence="15" id="KW-1185">Reference proteome</keyword>
<evidence type="ECO:0000256" key="8">
    <source>
        <dbReference type="ARBA" id="ARBA00022989"/>
    </source>
</evidence>
<dbReference type="RefSeq" id="WP_200786569.1">
    <property type="nucleotide sequence ID" value="NZ_JAEDAO010000001.1"/>
</dbReference>
<protein>
    <submittedName>
        <fullName evidence="14">Glutathione-regulated potassium-efflux system protein KefC</fullName>
    </submittedName>
</protein>
<dbReference type="EMBL" id="JAEDAO010000001">
    <property type="protein sequence ID" value="MBK0391770.1"/>
    <property type="molecule type" value="Genomic_DNA"/>
</dbReference>
<feature type="transmembrane region" description="Helical" evidence="12">
    <location>
        <begin position="12"/>
        <end position="37"/>
    </location>
</feature>
<dbReference type="Gene3D" id="1.20.1530.20">
    <property type="match status" value="1"/>
</dbReference>
<dbReference type="Proteomes" id="UP000617041">
    <property type="component" value="Unassembled WGS sequence"/>
</dbReference>
<dbReference type="Pfam" id="PF02254">
    <property type="entry name" value="TrkA_N"/>
    <property type="match status" value="1"/>
</dbReference>
<evidence type="ECO:0000256" key="9">
    <source>
        <dbReference type="ARBA" id="ARBA00023065"/>
    </source>
</evidence>
<comment type="caution">
    <text evidence="14">The sequence shown here is derived from an EMBL/GenBank/DDBJ whole genome shotgun (WGS) entry which is preliminary data.</text>
</comment>
<dbReference type="GO" id="GO:0012505">
    <property type="term" value="C:endomembrane system"/>
    <property type="evidence" value="ECO:0007669"/>
    <property type="project" value="UniProtKB-SubCell"/>
</dbReference>
<feature type="region of interest" description="Disordered" evidence="11">
    <location>
        <begin position="583"/>
        <end position="613"/>
    </location>
</feature>
<feature type="domain" description="RCK N-terminal" evidence="13">
    <location>
        <begin position="401"/>
        <end position="520"/>
    </location>
</feature>
<evidence type="ECO:0000256" key="7">
    <source>
        <dbReference type="ARBA" id="ARBA00022958"/>
    </source>
</evidence>
<evidence type="ECO:0000313" key="14">
    <source>
        <dbReference type="EMBL" id="MBK0391770.1"/>
    </source>
</evidence>
<reference evidence="14" key="1">
    <citation type="submission" date="2020-12" db="EMBL/GenBank/DDBJ databases">
        <title>Ramlibacter sp. nov., isolated from a freshwater alga, Cryptomonas.</title>
        <authorList>
            <person name="Kim H.M."/>
            <person name="Jeon C.O."/>
        </authorList>
    </citation>
    <scope>NUCLEOTIDE SEQUENCE</scope>
    <source>
        <strain evidence="14">CrO1</strain>
    </source>
</reference>
<evidence type="ECO:0000256" key="2">
    <source>
        <dbReference type="ARBA" id="ARBA00005551"/>
    </source>
</evidence>
<proteinExistence type="inferred from homology"/>
<dbReference type="FunFam" id="3.40.50.720:FF:000036">
    <property type="entry name" value="Glutathione-regulated potassium-efflux system protein KefB"/>
    <property type="match status" value="1"/>
</dbReference>
<evidence type="ECO:0000256" key="5">
    <source>
        <dbReference type="ARBA" id="ARBA00022538"/>
    </source>
</evidence>
<dbReference type="PANTHER" id="PTHR46157:SF3">
    <property type="entry name" value="GLUTATHIONE-REGULATED POTASSIUM-EFFLUX SYSTEM PROTEIN KEFC"/>
    <property type="match status" value="1"/>
</dbReference>
<feature type="transmembrane region" description="Helical" evidence="12">
    <location>
        <begin position="57"/>
        <end position="76"/>
    </location>
</feature>
<evidence type="ECO:0000313" key="15">
    <source>
        <dbReference type="Proteomes" id="UP000617041"/>
    </source>
</evidence>
<accession>A0A934PY74</accession>
<keyword evidence="10 12" id="KW-0472">Membrane</keyword>
<dbReference type="GO" id="GO:0015297">
    <property type="term" value="F:antiporter activity"/>
    <property type="evidence" value="ECO:0007669"/>
    <property type="project" value="UniProtKB-KW"/>
</dbReference>
<dbReference type="InterPro" id="IPR004771">
    <property type="entry name" value="K/H_exchanger"/>
</dbReference>